<keyword evidence="1" id="KW-0732">Signal</keyword>
<evidence type="ECO:0008006" key="4">
    <source>
        <dbReference type="Google" id="ProtNLM"/>
    </source>
</evidence>
<accession>A0A7S6VSZ3</accession>
<keyword evidence="2" id="KW-0614">Plasmid</keyword>
<evidence type="ECO:0000313" key="3">
    <source>
        <dbReference type="Proteomes" id="UP000593812"/>
    </source>
</evidence>
<gene>
    <name evidence="2" type="ORF">G0027_16075</name>
</gene>
<reference evidence="2 3" key="1">
    <citation type="submission" date="2020-02" db="EMBL/GenBank/DDBJ databases">
        <title>Tigecycline-resistant Acinetobacter species from pigs and migratory birds.</title>
        <authorList>
            <person name="Chen C."/>
            <person name="Sun J."/>
            <person name="Liao X.-P."/>
            <person name="Liu Y.-H."/>
        </authorList>
    </citation>
    <scope>NUCLEOTIDE SEQUENCE [LARGE SCALE GENOMIC DNA]</scope>
    <source>
        <strain evidence="2 3">C15_T</strain>
        <plasmid evidence="2 3">pC15-2</plasmid>
    </source>
</reference>
<name>A0A7S6VSZ3_9GAMM</name>
<evidence type="ECO:0000313" key="2">
    <source>
        <dbReference type="EMBL" id="QOW44334.1"/>
    </source>
</evidence>
<dbReference type="AlphaFoldDB" id="A0A7S6VSZ3"/>
<sequence>MKKLFLCGVALALSGCSTTAHLIFKDYDKKVSIENISKYKDVHELVNKSTNFRGPYAYKTPDIKDQWITKEIEIPVDTLKLYCQSIDGGTFNSFNDSTAANIYDRQKGLYTCTKNSKVLWGAEVKVPKLNINSSGNFATANMLIYTLTPSQYQSILNSQREYRLAAERAQANQRAEEARRTAIINSRKKPSQKDIGRSICKDTIINIPNNIKVFGQQQYEKFEGVVVGNLESIPTNSQELKLSIRGVKQNYGSVKAIPSAHFQNIYLEAGRIIWDKKSDWYLCN</sequence>
<feature type="chain" id="PRO_5032882006" description="Lipoprotein" evidence="1">
    <location>
        <begin position="23"/>
        <end position="284"/>
    </location>
</feature>
<protein>
    <recommendedName>
        <fullName evidence="4">Lipoprotein</fullName>
    </recommendedName>
</protein>
<dbReference type="RefSeq" id="WP_180075659.1">
    <property type="nucleotide sequence ID" value="NZ_CP048656.1"/>
</dbReference>
<dbReference type="Proteomes" id="UP000593812">
    <property type="component" value="Plasmid pC15-2"/>
</dbReference>
<organism evidence="2 3">
    <name type="scientific">Acinetobacter indicus</name>
    <dbReference type="NCBI Taxonomy" id="756892"/>
    <lineage>
        <taxon>Bacteria</taxon>
        <taxon>Pseudomonadati</taxon>
        <taxon>Pseudomonadota</taxon>
        <taxon>Gammaproteobacteria</taxon>
        <taxon>Moraxellales</taxon>
        <taxon>Moraxellaceae</taxon>
        <taxon>Acinetobacter</taxon>
    </lineage>
</organism>
<geneLocation type="plasmid" evidence="2 3">
    <name>pC15-2</name>
</geneLocation>
<proteinExistence type="predicted"/>
<dbReference type="PROSITE" id="PS51257">
    <property type="entry name" value="PROKAR_LIPOPROTEIN"/>
    <property type="match status" value="1"/>
</dbReference>
<feature type="signal peptide" evidence="1">
    <location>
        <begin position="1"/>
        <end position="22"/>
    </location>
</feature>
<evidence type="ECO:0000256" key="1">
    <source>
        <dbReference type="SAM" id="SignalP"/>
    </source>
</evidence>
<dbReference type="EMBL" id="CP048656">
    <property type="protein sequence ID" value="QOW44334.1"/>
    <property type="molecule type" value="Genomic_DNA"/>
</dbReference>